<dbReference type="STRING" id="28181.BEN30_04040"/>
<comment type="function">
    <text evidence="4">Formation of pseudouridine at positions 38, 39 and 40 in the anticodon stem and loop of transfer RNAs.</text>
</comment>
<comment type="caution">
    <text evidence="4">Lacks conserved residue(s) required for the propagation of feature annotation.</text>
</comment>
<dbReference type="GO" id="GO:0031119">
    <property type="term" value="P:tRNA pseudouridine synthesis"/>
    <property type="evidence" value="ECO:0007669"/>
    <property type="project" value="UniProtKB-UniRule"/>
</dbReference>
<comment type="caution">
    <text evidence="9">The sequence shown here is derived from an EMBL/GenBank/DDBJ whole genome shotgun (WGS) entry which is preliminary data.</text>
</comment>
<dbReference type="InterPro" id="IPR020097">
    <property type="entry name" value="PsdUridine_synth_TruA_a/b_dom"/>
</dbReference>
<dbReference type="FunFam" id="3.30.70.580:FF:000001">
    <property type="entry name" value="tRNA pseudouridine synthase A"/>
    <property type="match status" value="1"/>
</dbReference>
<dbReference type="InterPro" id="IPR001406">
    <property type="entry name" value="PsdUridine_synth_TruA"/>
</dbReference>
<accession>A0A1E5QB52</accession>
<keyword evidence="10" id="KW-1185">Reference proteome</keyword>
<dbReference type="Pfam" id="PF01416">
    <property type="entry name" value="PseudoU_synth_1"/>
    <property type="match status" value="2"/>
</dbReference>
<dbReference type="SUPFAM" id="SSF55120">
    <property type="entry name" value="Pseudouridine synthase"/>
    <property type="match status" value="1"/>
</dbReference>
<dbReference type="Proteomes" id="UP000095347">
    <property type="component" value="Unassembled WGS sequence"/>
</dbReference>
<dbReference type="PIRSF" id="PIRSF001430">
    <property type="entry name" value="tRNA_psdUrid_synth"/>
    <property type="match status" value="1"/>
</dbReference>
<dbReference type="GO" id="GO:0160147">
    <property type="term" value="F:tRNA pseudouridine(38-40) synthase activity"/>
    <property type="evidence" value="ECO:0007669"/>
    <property type="project" value="UniProtKB-EC"/>
</dbReference>
<dbReference type="PANTHER" id="PTHR11142:SF0">
    <property type="entry name" value="TRNA PSEUDOURIDINE SYNTHASE-LIKE 1"/>
    <property type="match status" value="1"/>
</dbReference>
<dbReference type="InterPro" id="IPR020094">
    <property type="entry name" value="TruA/RsuA/RluB/E/F_N"/>
</dbReference>
<reference evidence="10" key="1">
    <citation type="submission" date="2016-07" db="EMBL/GenBank/DDBJ databases">
        <authorList>
            <person name="Florea S."/>
            <person name="Webb J.S."/>
            <person name="Jaromczyk J."/>
            <person name="Schardl C.L."/>
        </authorList>
    </citation>
    <scope>NUCLEOTIDE SEQUENCE [LARGE SCALE GENOMIC DNA]</scope>
    <source>
        <strain evidence="10">MV-1</strain>
    </source>
</reference>
<name>A0A1E5QB52_9PROT</name>
<evidence type="ECO:0000256" key="2">
    <source>
        <dbReference type="ARBA" id="ARBA00022694"/>
    </source>
</evidence>
<dbReference type="CDD" id="cd02570">
    <property type="entry name" value="PseudoU_synth_EcTruA"/>
    <property type="match status" value="1"/>
</dbReference>
<dbReference type="Gene3D" id="3.30.70.660">
    <property type="entry name" value="Pseudouridine synthase I, catalytic domain, C-terminal subdomain"/>
    <property type="match status" value="1"/>
</dbReference>
<evidence type="ECO:0000313" key="10">
    <source>
        <dbReference type="Proteomes" id="UP000095347"/>
    </source>
</evidence>
<evidence type="ECO:0000256" key="6">
    <source>
        <dbReference type="PIRSR" id="PIRSR001430-2"/>
    </source>
</evidence>
<comment type="subunit">
    <text evidence="4">Homodimer.</text>
</comment>
<comment type="similarity">
    <text evidence="1 4 7">Belongs to the tRNA pseudouridine synthase TruA family.</text>
</comment>
<evidence type="ECO:0000313" key="9">
    <source>
        <dbReference type="EMBL" id="OEJ69260.1"/>
    </source>
</evidence>
<evidence type="ECO:0000256" key="5">
    <source>
        <dbReference type="PIRSR" id="PIRSR001430-1"/>
    </source>
</evidence>
<keyword evidence="3 4" id="KW-0413">Isomerase</keyword>
<dbReference type="HAMAP" id="MF_00171">
    <property type="entry name" value="TruA"/>
    <property type="match status" value="1"/>
</dbReference>
<evidence type="ECO:0000259" key="8">
    <source>
        <dbReference type="Pfam" id="PF01416"/>
    </source>
</evidence>
<protein>
    <recommendedName>
        <fullName evidence="4">tRNA pseudouridine synthase A</fullName>
        <ecNumber evidence="4">5.4.99.12</ecNumber>
    </recommendedName>
    <alternativeName>
        <fullName evidence="4">tRNA pseudouridine(38-40) synthase</fullName>
    </alternativeName>
    <alternativeName>
        <fullName evidence="4">tRNA pseudouridylate synthase I</fullName>
    </alternativeName>
    <alternativeName>
        <fullName evidence="4">tRNA-uridine isomerase I</fullName>
    </alternativeName>
</protein>
<dbReference type="Gene3D" id="3.30.70.580">
    <property type="entry name" value="Pseudouridine synthase I, catalytic domain, N-terminal subdomain"/>
    <property type="match status" value="1"/>
</dbReference>
<evidence type="ECO:0000256" key="4">
    <source>
        <dbReference type="HAMAP-Rule" id="MF_00171"/>
    </source>
</evidence>
<organism evidence="9 10">
    <name type="scientific">Magnetovibrio blakemorei</name>
    <dbReference type="NCBI Taxonomy" id="28181"/>
    <lineage>
        <taxon>Bacteria</taxon>
        <taxon>Pseudomonadati</taxon>
        <taxon>Pseudomonadota</taxon>
        <taxon>Alphaproteobacteria</taxon>
        <taxon>Rhodospirillales</taxon>
        <taxon>Magnetovibrionaceae</taxon>
        <taxon>Magnetovibrio</taxon>
    </lineage>
</organism>
<gene>
    <name evidence="4" type="primary">truA</name>
    <name evidence="9" type="ORF">BEN30_04040</name>
</gene>
<dbReference type="RefSeq" id="WP_069956725.1">
    <property type="nucleotide sequence ID" value="NZ_MCGG01000008.1"/>
</dbReference>
<proteinExistence type="inferred from homology"/>
<feature type="binding site" evidence="4 6">
    <location>
        <position position="112"/>
    </location>
    <ligand>
        <name>substrate</name>
    </ligand>
</feature>
<feature type="domain" description="Pseudouridine synthase I TruA alpha/beta" evidence="8">
    <location>
        <begin position="145"/>
        <end position="251"/>
    </location>
</feature>
<dbReference type="NCBIfam" id="TIGR00071">
    <property type="entry name" value="hisT_truA"/>
    <property type="match status" value="1"/>
</dbReference>
<dbReference type="InterPro" id="IPR020095">
    <property type="entry name" value="PsdUridine_synth_TruA_C"/>
</dbReference>
<dbReference type="OrthoDB" id="9811823at2"/>
<feature type="domain" description="Pseudouridine synthase I TruA alpha/beta" evidence="8">
    <location>
        <begin position="9"/>
        <end position="105"/>
    </location>
</feature>
<evidence type="ECO:0000256" key="1">
    <source>
        <dbReference type="ARBA" id="ARBA00009375"/>
    </source>
</evidence>
<dbReference type="PANTHER" id="PTHR11142">
    <property type="entry name" value="PSEUDOURIDYLATE SYNTHASE"/>
    <property type="match status" value="1"/>
</dbReference>
<dbReference type="GO" id="GO:0003723">
    <property type="term" value="F:RNA binding"/>
    <property type="evidence" value="ECO:0007669"/>
    <property type="project" value="InterPro"/>
</dbReference>
<comment type="catalytic activity">
    <reaction evidence="4 7">
        <text>uridine(38/39/40) in tRNA = pseudouridine(38/39/40) in tRNA</text>
        <dbReference type="Rhea" id="RHEA:22376"/>
        <dbReference type="Rhea" id="RHEA-COMP:10085"/>
        <dbReference type="Rhea" id="RHEA-COMP:10087"/>
        <dbReference type="ChEBI" id="CHEBI:65314"/>
        <dbReference type="ChEBI" id="CHEBI:65315"/>
        <dbReference type="EC" id="5.4.99.12"/>
    </reaction>
</comment>
<dbReference type="EC" id="5.4.99.12" evidence="4"/>
<evidence type="ECO:0000256" key="7">
    <source>
        <dbReference type="RuleBase" id="RU003792"/>
    </source>
</evidence>
<feature type="active site" description="Nucleophile" evidence="4 5">
    <location>
        <position position="52"/>
    </location>
</feature>
<evidence type="ECO:0000256" key="3">
    <source>
        <dbReference type="ARBA" id="ARBA00023235"/>
    </source>
</evidence>
<dbReference type="EMBL" id="MCGG01000008">
    <property type="protein sequence ID" value="OEJ69260.1"/>
    <property type="molecule type" value="Genomic_DNA"/>
</dbReference>
<sequence>MVRYRLQVEYDGGPFVGWQRQETGLGVQQIVEEAILAFSGESPRVFCAGRTDAGVHACGQVAHFDLQRADVSAKTVQGALNHHMKPHPVSIVHAEIVDEDFHARFSATEREYLFRILNRPARPALERGHVWWVPQPLDDRAMHDAAQVLVGKHDFTTFRATMCQAKSPLKTLDELTVTRVGTQAGEELHIKARARSFLHHQVRNMVGTLNLVGLGKWTSADLQAALDAKDRAAGGPTSPPDGLYLMRVGYDKI</sequence>
<dbReference type="AlphaFoldDB" id="A0A1E5QB52"/>
<dbReference type="InterPro" id="IPR020103">
    <property type="entry name" value="PsdUridine_synth_cat_dom_sf"/>
</dbReference>
<keyword evidence="2 4" id="KW-0819">tRNA processing</keyword>